<proteinExistence type="predicted"/>
<protein>
    <submittedName>
        <fullName evidence="1">Uncharacterized protein</fullName>
    </submittedName>
</protein>
<reference evidence="2" key="1">
    <citation type="journal article" date="2011" name="Nature">
        <title>Genome sequence and analysis of the tuber crop potato.</title>
        <authorList>
            <consortium name="The Potato Genome Sequencing Consortium"/>
        </authorList>
    </citation>
    <scope>NUCLEOTIDE SEQUENCE [LARGE SCALE GENOMIC DNA]</scope>
    <source>
        <strain evidence="2">cv. DM1-3 516 R44</strain>
    </source>
</reference>
<dbReference type="Proteomes" id="UP000011115">
    <property type="component" value="Unassembled WGS sequence"/>
</dbReference>
<organism evidence="1 2">
    <name type="scientific">Solanum tuberosum</name>
    <name type="common">Potato</name>
    <dbReference type="NCBI Taxonomy" id="4113"/>
    <lineage>
        <taxon>Eukaryota</taxon>
        <taxon>Viridiplantae</taxon>
        <taxon>Streptophyta</taxon>
        <taxon>Embryophyta</taxon>
        <taxon>Tracheophyta</taxon>
        <taxon>Spermatophyta</taxon>
        <taxon>Magnoliopsida</taxon>
        <taxon>eudicotyledons</taxon>
        <taxon>Gunneridae</taxon>
        <taxon>Pentapetalae</taxon>
        <taxon>asterids</taxon>
        <taxon>lamiids</taxon>
        <taxon>Solanales</taxon>
        <taxon>Solanaceae</taxon>
        <taxon>Solanoideae</taxon>
        <taxon>Solaneae</taxon>
        <taxon>Solanum</taxon>
    </lineage>
</organism>
<accession>M1E0T0</accession>
<dbReference type="HOGENOM" id="CLU_2227986_0_0_1"/>
<dbReference type="EnsemblPlants" id="PGSC0003DMT400097513">
    <property type="protein sequence ID" value="PGSC0003DMT400097513"/>
    <property type="gene ID" value="PGSC0003DMG400047084"/>
</dbReference>
<dbReference type="Gramene" id="PGSC0003DMT400097513">
    <property type="protein sequence ID" value="PGSC0003DMT400097513"/>
    <property type="gene ID" value="PGSC0003DMG400047084"/>
</dbReference>
<evidence type="ECO:0000313" key="1">
    <source>
        <dbReference type="EnsemblPlants" id="PGSC0003DMT400097513"/>
    </source>
</evidence>
<sequence>MLSAYFANGLVGGFCTGTCASWRHLSNVRGEAFRKSKEAYDASVKQYAGGMNRPVLRRQEQYNPLGEIVEQSERKEGLNVVLGVNDHYSVKIKNVVELKMQKKSYI</sequence>
<keyword evidence="2" id="KW-1185">Reference proteome</keyword>
<dbReference type="AlphaFoldDB" id="M1E0T0"/>
<reference evidence="1" key="2">
    <citation type="submission" date="2015-06" db="UniProtKB">
        <authorList>
            <consortium name="EnsemblPlants"/>
        </authorList>
    </citation>
    <scope>IDENTIFICATION</scope>
    <source>
        <strain evidence="1">DM1-3 516 R44</strain>
    </source>
</reference>
<evidence type="ECO:0000313" key="2">
    <source>
        <dbReference type="Proteomes" id="UP000011115"/>
    </source>
</evidence>
<dbReference type="PaxDb" id="4113-PGSC0003DMT400097513"/>
<name>M1E0T0_SOLTU</name>
<dbReference type="InParanoid" id="M1E0T0"/>